<name>A0ACC0D0S9_9PEZI</name>
<evidence type="ECO:0000313" key="1">
    <source>
        <dbReference type="EMBL" id="KAI6086253.1"/>
    </source>
</evidence>
<comment type="caution">
    <text evidence="1">The sequence shown here is derived from an EMBL/GenBank/DDBJ whole genome shotgun (WGS) entry which is preliminary data.</text>
</comment>
<protein>
    <submittedName>
        <fullName evidence="1">NRPS-like enzyme</fullName>
    </submittedName>
</protein>
<reference evidence="1 2" key="1">
    <citation type="journal article" date="2022" name="New Phytol.">
        <title>Ecological generalism drives hyperdiversity of secondary metabolite gene clusters in xylarialean endophytes.</title>
        <authorList>
            <person name="Franco M.E.E."/>
            <person name="Wisecaver J.H."/>
            <person name="Arnold A.E."/>
            <person name="Ju Y.M."/>
            <person name="Slot J.C."/>
            <person name="Ahrendt S."/>
            <person name="Moore L.P."/>
            <person name="Eastman K.E."/>
            <person name="Scott K."/>
            <person name="Konkel Z."/>
            <person name="Mondo S.J."/>
            <person name="Kuo A."/>
            <person name="Hayes R.D."/>
            <person name="Haridas S."/>
            <person name="Andreopoulos B."/>
            <person name="Riley R."/>
            <person name="LaButti K."/>
            <person name="Pangilinan J."/>
            <person name="Lipzen A."/>
            <person name="Amirebrahimi M."/>
            <person name="Yan J."/>
            <person name="Adam C."/>
            <person name="Keymanesh K."/>
            <person name="Ng V."/>
            <person name="Louie K."/>
            <person name="Northen T."/>
            <person name="Drula E."/>
            <person name="Henrissat B."/>
            <person name="Hsieh H.M."/>
            <person name="Youens-Clark K."/>
            <person name="Lutzoni F."/>
            <person name="Miadlikowska J."/>
            <person name="Eastwood D.C."/>
            <person name="Hamelin R.C."/>
            <person name="Grigoriev I.V."/>
            <person name="U'Ren J.M."/>
        </authorList>
    </citation>
    <scope>NUCLEOTIDE SEQUENCE [LARGE SCALE GENOMIC DNA]</scope>
    <source>
        <strain evidence="1 2">ER1909</strain>
    </source>
</reference>
<dbReference type="Proteomes" id="UP001497680">
    <property type="component" value="Unassembled WGS sequence"/>
</dbReference>
<gene>
    <name evidence="1" type="ORF">F4821DRAFT_260144</name>
</gene>
<proteinExistence type="predicted"/>
<accession>A0ACC0D0S9</accession>
<keyword evidence="2" id="KW-1185">Reference proteome</keyword>
<evidence type="ECO:0000313" key="2">
    <source>
        <dbReference type="Proteomes" id="UP001497680"/>
    </source>
</evidence>
<dbReference type="EMBL" id="MU394317">
    <property type="protein sequence ID" value="KAI6086253.1"/>
    <property type="molecule type" value="Genomic_DNA"/>
</dbReference>
<sequence>MATEHSHVALWQNELLPHIVDRLAQETPEAVYGLWPTALTSYDEGFRTITYAQLANVINSLAWWIARELGRSKDHEVLAYLGPNDVRLTALVLAAVKTGHTIFLTSPRNSPAAQRSLFSSLKCQTLVTTDPMPPPALSVIEAVGPRQLTLPSVEQLLGNPWSEFPFEETFEQARWDPFFIIHTSGSTGMPKPLIWTHETAARHINFISQDPPEGVTSIDQMCRGKRTIVTVPPFHGAGLGHYLFYAIPFGNAVIAPAATGIVTAHGLVEAIKQTPADVAVLVPSVVAELAQDPDLLDYSSKHLELILYIGGDLPQAIGDRVAKKVALHCRWGASEVGMPPELVPPELAPADWHYIRFHPCVGAVFDQVTDGNYELVIRRDEALASTQPAFSIRGQQQLEKEYRTGDLFERHPTVPDAWCWRARADDIIVFLNGEKTNPVSMEQHILARNHELGGALVIGSQRFQAALLIEPAKAAGPLTTAEQAALIERVWPSVDEANRVAPAHAQVEKALILVTTPDRPLIRAGKGTIQRPVSLSQYTEDIEQLYMNVDMAHLDIAPKDESPINLADKHTVALRIRDSLSAVTSWSDIENTANFFDSGMDSLKALQVTRALRRSLQLPSLALSTVYQNPTISQLTSALLDKGQASSDDDIMSPLLATYQGLIHQIPVPKLPTLNPEESVDVVLTGSTGTIGTYLLRALLNRPGIGHIFCLNRSSPTPPSWLITDGLNDRVTILHTDLAHPSLGLDKPTYDALRARIGLVIHNAWTVNFNLGLLAFRPHLAGLVNLFALSAAAAHRVHFVFVSSVAAVTGRSAETGPAPETMVDEFGSPHASASGYARSKYLAERLCDAAARHLRVPVAVARVGQVAGAVHRGINNSSDSSSGKWKRSEWFPSLVASSFRIGCLPDSLGPRFDAIDWIPSDVLADVLVDLALTLSRDAGASSGVTDTDDEGADVFNLRNPNVVAWTAVLPAILATAQENLGHTLEVVAPSTWLNRLEASMAAAAESDDSGALAKEVALNPAIKLLDFYRNGLWSDGDLLQPMAIERALAVSAALRSMPHVSSEWVRRWASEWVSG</sequence>
<organism evidence="1 2">
    <name type="scientific">Hypoxylon rubiginosum</name>
    <dbReference type="NCBI Taxonomy" id="110542"/>
    <lineage>
        <taxon>Eukaryota</taxon>
        <taxon>Fungi</taxon>
        <taxon>Dikarya</taxon>
        <taxon>Ascomycota</taxon>
        <taxon>Pezizomycotina</taxon>
        <taxon>Sordariomycetes</taxon>
        <taxon>Xylariomycetidae</taxon>
        <taxon>Xylariales</taxon>
        <taxon>Hypoxylaceae</taxon>
        <taxon>Hypoxylon</taxon>
    </lineage>
</organism>